<dbReference type="PROSITE" id="PS51462">
    <property type="entry name" value="NUDIX"/>
    <property type="match status" value="1"/>
</dbReference>
<dbReference type="Gene3D" id="3.90.79.10">
    <property type="entry name" value="Nucleoside Triphosphate Pyrophosphohydrolase"/>
    <property type="match status" value="1"/>
</dbReference>
<name>D6Y2W0_THEBD</name>
<evidence type="ECO:0000256" key="3">
    <source>
        <dbReference type="ARBA" id="ARBA00022801"/>
    </source>
</evidence>
<dbReference type="Proteomes" id="UP000006640">
    <property type="component" value="Chromosome"/>
</dbReference>
<dbReference type="InterPro" id="IPR020084">
    <property type="entry name" value="NUDIX_hydrolase_CS"/>
</dbReference>
<dbReference type="SUPFAM" id="SSF55811">
    <property type="entry name" value="Nudix"/>
    <property type="match status" value="1"/>
</dbReference>
<comment type="similarity">
    <text evidence="2 4">Belongs to the Nudix hydrolase family.</text>
</comment>
<reference evidence="6 7" key="1">
    <citation type="submission" date="2010-01" db="EMBL/GenBank/DDBJ databases">
        <title>The complete genome of Thermobispora bispora DSM 43833.</title>
        <authorList>
            <consortium name="US DOE Joint Genome Institute (JGI-PGF)"/>
            <person name="Lucas S."/>
            <person name="Copeland A."/>
            <person name="Lapidus A."/>
            <person name="Glavina del Rio T."/>
            <person name="Dalin E."/>
            <person name="Tice H."/>
            <person name="Bruce D."/>
            <person name="Goodwin L."/>
            <person name="Pitluck S."/>
            <person name="Kyrpides N."/>
            <person name="Mavromatis K."/>
            <person name="Ivanova N."/>
            <person name="Mikhailova N."/>
            <person name="Chertkov O."/>
            <person name="Brettin T."/>
            <person name="Detter J.C."/>
            <person name="Han C."/>
            <person name="Larimer F."/>
            <person name="Land M."/>
            <person name="Hauser L."/>
            <person name="Markowitz V."/>
            <person name="Cheng J.-F."/>
            <person name="Hugenholtz P."/>
            <person name="Woyke T."/>
            <person name="Wu D."/>
            <person name="Jando M."/>
            <person name="Schneider S."/>
            <person name="Klenk H.-P."/>
            <person name="Eisen J.A."/>
        </authorList>
    </citation>
    <scope>NUCLEOTIDE SEQUENCE [LARGE SCALE GENOMIC DNA]</scope>
    <source>
        <strain evidence="7">ATCC 19993 / DSM 43833 / CBS 139.67 / JCM 10125 / KCTC 9307 / NBRC 14880 / R51</strain>
    </source>
</reference>
<keyword evidence="7" id="KW-1185">Reference proteome</keyword>
<evidence type="ECO:0000256" key="2">
    <source>
        <dbReference type="ARBA" id="ARBA00005582"/>
    </source>
</evidence>
<dbReference type="InterPro" id="IPR015797">
    <property type="entry name" value="NUDIX_hydrolase-like_dom_sf"/>
</dbReference>
<sequence length="161" mass="17458">MIPPEAFYAGLNKVLAAAAGFITDAAGRVLLVKPNYRDHWGLPGGHIDEDEHPEIACARELQEELGLTLPVGRLLVVQWVPPFDGRPYPLIHFLFDCGTVPDGAEVVLQEEELEEYGYFTAEEIKDRELVPGFLLARITAGARARATGGTFYLGPSAGAPA</sequence>
<dbReference type="AlphaFoldDB" id="D6Y2W0"/>
<accession>D6Y2W0</accession>
<dbReference type="CDD" id="cd18876">
    <property type="entry name" value="NUDIX_Hydrolase"/>
    <property type="match status" value="1"/>
</dbReference>
<dbReference type="RefSeq" id="WP_013130454.1">
    <property type="nucleotide sequence ID" value="NC_014165.1"/>
</dbReference>
<keyword evidence="3 4" id="KW-0378">Hydrolase</keyword>
<dbReference type="PRINTS" id="PR00502">
    <property type="entry name" value="NUDIXFAMILY"/>
</dbReference>
<dbReference type="eggNOG" id="COG1051">
    <property type="taxonomic scope" value="Bacteria"/>
</dbReference>
<organism evidence="6 7">
    <name type="scientific">Thermobispora bispora (strain ATCC 19993 / DSM 43833 / CBS 139.67 / JCM 10125 / KCTC 9307 / NBRC 14880 / R51)</name>
    <dbReference type="NCBI Taxonomy" id="469371"/>
    <lineage>
        <taxon>Bacteria</taxon>
        <taxon>Bacillati</taxon>
        <taxon>Actinomycetota</taxon>
        <taxon>Actinomycetes</taxon>
        <taxon>Streptosporangiales</taxon>
        <taxon>Streptosporangiaceae</taxon>
        <taxon>Thermobispora</taxon>
    </lineage>
</organism>
<dbReference type="GO" id="GO:0016787">
    <property type="term" value="F:hydrolase activity"/>
    <property type="evidence" value="ECO:0007669"/>
    <property type="project" value="UniProtKB-KW"/>
</dbReference>
<dbReference type="HOGENOM" id="CLU_116199_0_0_11"/>
<gene>
    <name evidence="6" type="ordered locus">Tbis_0189</name>
</gene>
<dbReference type="EMBL" id="CP001874">
    <property type="protein sequence ID" value="ADG86921.1"/>
    <property type="molecule type" value="Genomic_DNA"/>
</dbReference>
<evidence type="ECO:0000256" key="1">
    <source>
        <dbReference type="ARBA" id="ARBA00001946"/>
    </source>
</evidence>
<evidence type="ECO:0000256" key="4">
    <source>
        <dbReference type="RuleBase" id="RU003476"/>
    </source>
</evidence>
<evidence type="ECO:0000313" key="6">
    <source>
        <dbReference type="EMBL" id="ADG86921.1"/>
    </source>
</evidence>
<dbReference type="PANTHER" id="PTHR43046">
    <property type="entry name" value="GDP-MANNOSE MANNOSYL HYDROLASE"/>
    <property type="match status" value="1"/>
</dbReference>
<proteinExistence type="inferred from homology"/>
<dbReference type="OrthoDB" id="4247482at2"/>
<dbReference type="STRING" id="469371.Tbis_0189"/>
<dbReference type="PROSITE" id="PS00893">
    <property type="entry name" value="NUDIX_BOX"/>
    <property type="match status" value="1"/>
</dbReference>
<dbReference type="Pfam" id="PF00293">
    <property type="entry name" value="NUDIX"/>
    <property type="match status" value="1"/>
</dbReference>
<dbReference type="KEGG" id="tbi:Tbis_0189"/>
<dbReference type="PANTHER" id="PTHR43046:SF14">
    <property type="entry name" value="MUTT_NUDIX FAMILY PROTEIN"/>
    <property type="match status" value="1"/>
</dbReference>
<evidence type="ECO:0000313" key="7">
    <source>
        <dbReference type="Proteomes" id="UP000006640"/>
    </source>
</evidence>
<evidence type="ECO:0000259" key="5">
    <source>
        <dbReference type="PROSITE" id="PS51462"/>
    </source>
</evidence>
<comment type="cofactor">
    <cofactor evidence="1">
        <name>Mg(2+)</name>
        <dbReference type="ChEBI" id="CHEBI:18420"/>
    </cofactor>
</comment>
<dbReference type="InterPro" id="IPR020476">
    <property type="entry name" value="Nudix_hydrolase"/>
</dbReference>
<feature type="domain" description="Nudix hydrolase" evidence="5">
    <location>
        <begin position="12"/>
        <end position="143"/>
    </location>
</feature>
<dbReference type="InterPro" id="IPR000086">
    <property type="entry name" value="NUDIX_hydrolase_dom"/>
</dbReference>
<protein>
    <submittedName>
        <fullName evidence="6">NUDIX hydrolase</fullName>
    </submittedName>
</protein>